<feature type="transmembrane region" description="Helical" evidence="1">
    <location>
        <begin position="135"/>
        <end position="155"/>
    </location>
</feature>
<comment type="caution">
    <text evidence="2">The sequence shown here is derived from an EMBL/GenBank/DDBJ whole genome shotgun (WGS) entry which is preliminary data.</text>
</comment>
<feature type="transmembrane region" description="Helical" evidence="1">
    <location>
        <begin position="167"/>
        <end position="188"/>
    </location>
</feature>
<dbReference type="AlphaFoldDB" id="A0A9Q4D865"/>
<keyword evidence="1" id="KW-0812">Transmembrane</keyword>
<proteinExistence type="predicted"/>
<evidence type="ECO:0000313" key="2">
    <source>
        <dbReference type="EMBL" id="MCY1595939.1"/>
    </source>
</evidence>
<feature type="transmembrane region" description="Helical" evidence="1">
    <location>
        <begin position="215"/>
        <end position="236"/>
    </location>
</feature>
<accession>A0A9Q4D865</accession>
<dbReference type="Proteomes" id="UP001081438">
    <property type="component" value="Unassembled WGS sequence"/>
</dbReference>
<dbReference type="Pfam" id="PF12730">
    <property type="entry name" value="ABC2_membrane_4"/>
    <property type="match status" value="1"/>
</dbReference>
<evidence type="ECO:0000256" key="1">
    <source>
        <dbReference type="SAM" id="Phobius"/>
    </source>
</evidence>
<feature type="transmembrane region" description="Helical" evidence="1">
    <location>
        <begin position="52"/>
        <end position="76"/>
    </location>
</feature>
<dbReference type="RefSeq" id="WP_048665545.1">
    <property type="nucleotide sequence ID" value="NZ_JANSKS010000057.1"/>
</dbReference>
<feature type="transmembrane region" description="Helical" evidence="1">
    <location>
        <begin position="12"/>
        <end position="40"/>
    </location>
</feature>
<feature type="transmembrane region" description="Helical" evidence="1">
    <location>
        <begin position="103"/>
        <end position="129"/>
    </location>
</feature>
<keyword evidence="1" id="KW-0472">Membrane</keyword>
<reference evidence="2" key="1">
    <citation type="journal article" date="2022" name="Int. J. Mol. Sci.">
        <title>Phenotypic and genotypic virulence characterisation of Staphylococcus pettenkoferi strains isolated from human bloodstream and diabetic foot infections.</title>
        <authorList>
            <person name="Magnan C."/>
        </authorList>
    </citation>
    <scope>NUCLEOTIDE SEQUENCE</scope>
    <source>
        <strain evidence="2">NSP020P</strain>
    </source>
</reference>
<evidence type="ECO:0000313" key="3">
    <source>
        <dbReference type="Proteomes" id="UP001081438"/>
    </source>
</evidence>
<keyword evidence="1" id="KW-1133">Transmembrane helix</keyword>
<name>A0A9Q4D865_9STAP</name>
<organism evidence="2 3">
    <name type="scientific">Staphylococcus pettenkoferi</name>
    <dbReference type="NCBI Taxonomy" id="170573"/>
    <lineage>
        <taxon>Bacteria</taxon>
        <taxon>Bacillati</taxon>
        <taxon>Bacillota</taxon>
        <taxon>Bacilli</taxon>
        <taxon>Bacillales</taxon>
        <taxon>Staphylococcaceae</taxon>
        <taxon>Staphylococcus</taxon>
    </lineage>
</organism>
<protein>
    <submittedName>
        <fullName evidence="2">ABC transporter permease</fullName>
    </submittedName>
</protein>
<gene>
    <name evidence="2" type="ORF">NW112_12060</name>
</gene>
<dbReference type="EMBL" id="JANSKX010000050">
    <property type="protein sequence ID" value="MCY1595939.1"/>
    <property type="molecule type" value="Genomic_DNA"/>
</dbReference>
<sequence length="242" mass="28272">MFRLFKAEYYKLPKLSVFMLIILSVIIAEVIATGLLFYNMKFSNTTPTVNIFLIYCISWFTPVFYLIFGVLTSHILSTEYENNMWSVLLISDQDKIRVVFNKYIVTFIMSILMILIFAVIHMVFSSLIIGHLPNLISYVYILVSFFIGSLAMQSIQFFLGLAIPNKVYIVGISIVISILYILVHSYWIPFKIPEHLINSKGILNTNRITIFDANFIIYTLYSLFIFLFMNSVTYYYTKRKDF</sequence>